<protein>
    <recommendedName>
        <fullName evidence="3">N-acetyltransferase domain-containing protein</fullName>
    </recommendedName>
</protein>
<dbReference type="EMBL" id="OR769218">
    <property type="protein sequence ID" value="WQJ53997.1"/>
    <property type="molecule type" value="Genomic_DNA"/>
</dbReference>
<evidence type="ECO:0008006" key="3">
    <source>
        <dbReference type="Google" id="ProtNLM"/>
    </source>
</evidence>
<organism evidence="1 2">
    <name type="scientific">phage Lak_Megaphage_RVC_AP1_GC26</name>
    <dbReference type="NCBI Taxonomy" id="3109224"/>
    <lineage>
        <taxon>Viruses</taxon>
        <taxon>Duplodnaviria</taxon>
        <taxon>Heunggongvirae</taxon>
        <taxon>Uroviricota</taxon>
        <taxon>Caudoviricetes</taxon>
        <taxon>Caudoviricetes code 15 clade</taxon>
    </lineage>
</organism>
<keyword evidence="2" id="KW-1185">Reference proteome</keyword>
<evidence type="ECO:0000313" key="1">
    <source>
        <dbReference type="EMBL" id="WQJ53997.1"/>
    </source>
</evidence>
<evidence type="ECO:0000313" key="2">
    <source>
        <dbReference type="Proteomes" id="UP001346559"/>
    </source>
</evidence>
<name>A0ABZ0Z6V4_9CAUD</name>
<accession>A0ABZ0Z6V4</accession>
<reference evidence="1 2" key="1">
    <citation type="submission" date="2023-11" db="EMBL/GenBank/DDBJ databases">
        <authorList>
            <person name="Cook R."/>
            <person name="Crisci M."/>
            <person name="Pye H."/>
            <person name="Adriaenssens E."/>
            <person name="Santini J."/>
        </authorList>
    </citation>
    <scope>NUCLEOTIDE SEQUENCE [LARGE SCALE GENOMIC DNA]</scope>
    <source>
        <strain evidence="1">Lak_Megaphage_RVC_AP1_GC26</strain>
    </source>
</reference>
<dbReference type="Proteomes" id="UP001346559">
    <property type="component" value="Segment"/>
</dbReference>
<sequence length="203" mass="23628">MLFESVETQKRLQFEKISKQQAFSFMKQSTNREPLYKELENALCINNSEHMLIKYNGYSIGCIGIVFAKKVERYDGIYLCLSAGILNSNCIHKTMYISYLEIINQKVREIGVSAIDIIASVFENIKTYAKVEQIDYIIAAGKDFRRNIMYIRGGFVKAFDDLQIEKYYKIKFGITPMLRYSLTDKAEQYIITLHHKIKNLIKA</sequence>
<proteinExistence type="predicted"/>